<protein>
    <submittedName>
        <fullName evidence="1">Uncharacterized protein</fullName>
    </submittedName>
</protein>
<evidence type="ECO:0000313" key="2">
    <source>
        <dbReference type="Proteomes" id="UP000015347"/>
    </source>
</evidence>
<accession>S9R1E7</accession>
<dbReference type="HOGENOM" id="CLU_3205058_0_0_5"/>
<gene>
    <name evidence="1" type="ORF">Salmuc_04984</name>
</gene>
<dbReference type="AlphaFoldDB" id="S9R1E7"/>
<comment type="caution">
    <text evidence="1">The sequence shown here is derived from an EMBL/GenBank/DDBJ whole genome shotgun (WGS) entry which is preliminary data.</text>
</comment>
<name>S9R1E7_9RHOB</name>
<dbReference type="STRING" id="1123237.Salmuc_04984"/>
<evidence type="ECO:0000313" key="1">
    <source>
        <dbReference type="EMBL" id="EPX85712.1"/>
    </source>
</evidence>
<proteinExistence type="predicted"/>
<dbReference type="Proteomes" id="UP000015347">
    <property type="component" value="Unassembled WGS sequence"/>
</dbReference>
<keyword evidence="2" id="KW-1185">Reference proteome</keyword>
<organism evidence="1 2">
    <name type="scientific">Salipiger mucosus DSM 16094</name>
    <dbReference type="NCBI Taxonomy" id="1123237"/>
    <lineage>
        <taxon>Bacteria</taxon>
        <taxon>Pseudomonadati</taxon>
        <taxon>Pseudomonadota</taxon>
        <taxon>Alphaproteobacteria</taxon>
        <taxon>Rhodobacterales</taxon>
        <taxon>Roseobacteraceae</taxon>
        <taxon>Salipiger</taxon>
    </lineage>
</organism>
<reference evidence="2" key="1">
    <citation type="journal article" date="2014" name="Stand. Genomic Sci.">
        <title>Genome sequence of the exopolysaccharide-producing Salipiger mucosus type strain (DSM 16094(T)), a moderately halophilic member of the Roseobacter clade.</title>
        <authorList>
            <person name="Riedel T."/>
            <person name="Spring S."/>
            <person name="Fiebig A."/>
            <person name="Petersen J."/>
            <person name="Kyrpides N.C."/>
            <person name="Goker M."/>
            <person name="Klenk H.P."/>
        </authorList>
    </citation>
    <scope>NUCLEOTIDE SEQUENCE [LARGE SCALE GENOMIC DNA]</scope>
    <source>
        <strain evidence="2">DSM 16094</strain>
    </source>
</reference>
<sequence length="45" mass="5064">MHVGLPSRVRWAGAREGWRGVFLGFWGCGHPSGLHRYAIQTKTVK</sequence>
<dbReference type="EMBL" id="APVH01000008">
    <property type="protein sequence ID" value="EPX85712.1"/>
    <property type="molecule type" value="Genomic_DNA"/>
</dbReference>